<reference evidence="7" key="2">
    <citation type="submission" date="2022-06" db="UniProtKB">
        <authorList>
            <consortium name="EnsemblMetazoa"/>
        </authorList>
    </citation>
    <scope>IDENTIFICATION</scope>
    <source>
        <strain evidence="7">DF5081</strain>
    </source>
</reference>
<comment type="subcellular location">
    <subcellularLocation>
        <location evidence="1">Membrane</location>
    </subcellularLocation>
</comment>
<keyword evidence="5" id="KW-0472">Membrane</keyword>
<dbReference type="Proteomes" id="UP000005237">
    <property type="component" value="Unassembled WGS sequence"/>
</dbReference>
<dbReference type="GO" id="GO:0005737">
    <property type="term" value="C:cytoplasm"/>
    <property type="evidence" value="ECO:0007669"/>
    <property type="project" value="TreeGrafter"/>
</dbReference>
<dbReference type="PANTHER" id="PTHR11923:SF55">
    <property type="entry name" value="SCAVENGER RECEPTOR (CD36 FAMILY) RELATED"/>
    <property type="match status" value="1"/>
</dbReference>
<keyword evidence="4" id="KW-1133">Transmembrane helix</keyword>
<evidence type="ECO:0000256" key="4">
    <source>
        <dbReference type="ARBA" id="ARBA00022989"/>
    </source>
</evidence>
<evidence type="ECO:0000256" key="6">
    <source>
        <dbReference type="ARBA" id="ARBA00023180"/>
    </source>
</evidence>
<keyword evidence="3" id="KW-0812">Transmembrane</keyword>
<evidence type="ECO:0000313" key="8">
    <source>
        <dbReference type="Proteomes" id="UP000005237"/>
    </source>
</evidence>
<evidence type="ECO:0000256" key="5">
    <source>
        <dbReference type="ARBA" id="ARBA00023136"/>
    </source>
</evidence>
<protein>
    <submittedName>
        <fullName evidence="7">Uncharacterized protein</fullName>
    </submittedName>
</protein>
<evidence type="ECO:0000313" key="7">
    <source>
        <dbReference type="EnsemblMetazoa" id="CJA11295.1"/>
    </source>
</evidence>
<proteinExistence type="inferred from homology"/>
<dbReference type="GO" id="GO:0005044">
    <property type="term" value="F:scavenger receptor activity"/>
    <property type="evidence" value="ECO:0007669"/>
    <property type="project" value="TreeGrafter"/>
</dbReference>
<evidence type="ECO:0000256" key="3">
    <source>
        <dbReference type="ARBA" id="ARBA00022692"/>
    </source>
</evidence>
<evidence type="ECO:0000256" key="1">
    <source>
        <dbReference type="ARBA" id="ARBA00004370"/>
    </source>
</evidence>
<reference evidence="8" key="1">
    <citation type="submission" date="2010-08" db="EMBL/GenBank/DDBJ databases">
        <authorList>
            <consortium name="Caenorhabditis japonica Sequencing Consortium"/>
            <person name="Wilson R.K."/>
        </authorList>
    </citation>
    <scope>NUCLEOTIDE SEQUENCE [LARGE SCALE GENOMIC DNA]</scope>
    <source>
        <strain evidence="8">DF5081</strain>
    </source>
</reference>
<dbReference type="AlphaFoldDB" id="A0A8R1HZQ7"/>
<keyword evidence="6" id="KW-0325">Glycoprotein</keyword>
<dbReference type="PANTHER" id="PTHR11923">
    <property type="entry name" value="SCAVENGER RECEPTOR CLASS B TYPE-1 SR-B1"/>
    <property type="match status" value="1"/>
</dbReference>
<accession>A0A8R1HZQ7</accession>
<name>A0A8R1HZQ7_CAEJA</name>
<dbReference type="Pfam" id="PF01130">
    <property type="entry name" value="CD36"/>
    <property type="match status" value="1"/>
</dbReference>
<dbReference type="GO" id="GO:0016020">
    <property type="term" value="C:membrane"/>
    <property type="evidence" value="ECO:0007669"/>
    <property type="project" value="UniProtKB-SubCell"/>
</dbReference>
<organism evidence="7 8">
    <name type="scientific">Caenorhabditis japonica</name>
    <dbReference type="NCBI Taxonomy" id="281687"/>
    <lineage>
        <taxon>Eukaryota</taxon>
        <taxon>Metazoa</taxon>
        <taxon>Ecdysozoa</taxon>
        <taxon>Nematoda</taxon>
        <taxon>Chromadorea</taxon>
        <taxon>Rhabditida</taxon>
        <taxon>Rhabditina</taxon>
        <taxon>Rhabditomorpha</taxon>
        <taxon>Rhabditoidea</taxon>
        <taxon>Rhabditidae</taxon>
        <taxon>Peloderinae</taxon>
        <taxon>Caenorhabditis</taxon>
    </lineage>
</organism>
<dbReference type="EnsemblMetazoa" id="CJA11295.1">
    <property type="protein sequence ID" value="CJA11295.1"/>
    <property type="gene ID" value="WBGene00130499"/>
</dbReference>
<evidence type="ECO:0000256" key="2">
    <source>
        <dbReference type="ARBA" id="ARBA00010532"/>
    </source>
</evidence>
<keyword evidence="8" id="KW-1185">Reference proteome</keyword>
<comment type="similarity">
    <text evidence="2">Belongs to the CD36 family.</text>
</comment>
<sequence>MKNVLKFFFFNVTNPDEVKYYSAPPSLVEIGPFAVFESEQKKYLEFNKDKSEMFYQNYKQYVLSDEYSCDECDWNRHILFPNPPGLGAVGSMIDPQFGITRTGRIIIAGGLLLMGEYPFVSHQVREVLFDGYDDALLSAAHSGYNNSRDEEYWVETGANNINQLGRVVTWAGVKELPTEWWSTPQARSIRGSDTGSFTQMHLDETSTADFFFSFMCRSFTKTFYEKKTVESIPTIGFHAGYDEWDTTSDRNVGFRYKNVEKKDYFPEWPKCPP</sequence>
<dbReference type="InterPro" id="IPR002159">
    <property type="entry name" value="CD36_fam"/>
</dbReference>